<dbReference type="Proteomes" id="UP000286114">
    <property type="component" value="Unassembled WGS sequence"/>
</dbReference>
<reference evidence="1 2" key="1">
    <citation type="submission" date="2018-08" db="EMBL/GenBank/DDBJ databases">
        <title>A genome reference for cultivated species of the human gut microbiota.</title>
        <authorList>
            <person name="Zou Y."/>
            <person name="Xue W."/>
            <person name="Luo G."/>
        </authorList>
    </citation>
    <scope>NUCLEOTIDE SEQUENCE [LARGE SCALE GENOMIC DNA]</scope>
    <source>
        <strain evidence="1 2">AM39-1</strain>
    </source>
</reference>
<dbReference type="EMBL" id="QSHA01000001">
    <property type="protein sequence ID" value="RHB77454.1"/>
    <property type="molecule type" value="Genomic_DNA"/>
</dbReference>
<gene>
    <name evidence="1" type="ORF">DW873_00180</name>
</gene>
<evidence type="ECO:0000313" key="1">
    <source>
        <dbReference type="EMBL" id="RHB77454.1"/>
    </source>
</evidence>
<organism evidence="1 2">
    <name type="scientific">Bacteroides uniformis</name>
    <dbReference type="NCBI Taxonomy" id="820"/>
    <lineage>
        <taxon>Bacteria</taxon>
        <taxon>Pseudomonadati</taxon>
        <taxon>Bacteroidota</taxon>
        <taxon>Bacteroidia</taxon>
        <taxon>Bacteroidales</taxon>
        <taxon>Bacteroidaceae</taxon>
        <taxon>Bacteroides</taxon>
    </lineage>
</organism>
<sequence>MKSTYFIKVKAFLQRNKILFDIFSSILLSSMALIVSINSCQISKQQSINEERLNIPLIKVSSEQFSNKETNDSEKITIENVGGYAYNYKIQKKVFLSCEYNPLNGEATKQIYLPIDDILDTSSQTNNYIGPIKYYYTISTMKYFHDLYQKTIEVEKGYLHIRLLKYIMISYNDFKDQTHKELFSIDGVFQGCKIEETDDINKLFSLQYPTYRISKITLEQIFKLFKLKPEH</sequence>
<name>A0A413XHT7_BACUN</name>
<accession>A0A413XHT7</accession>
<proteinExistence type="predicted"/>
<evidence type="ECO:0000313" key="2">
    <source>
        <dbReference type="Proteomes" id="UP000286114"/>
    </source>
</evidence>
<protein>
    <submittedName>
        <fullName evidence="1">Uncharacterized protein</fullName>
    </submittedName>
</protein>
<comment type="caution">
    <text evidence="1">The sequence shown here is derived from an EMBL/GenBank/DDBJ whole genome shotgun (WGS) entry which is preliminary data.</text>
</comment>
<dbReference type="AlphaFoldDB" id="A0A413XHT7"/>